<dbReference type="Proteomes" id="UP000663860">
    <property type="component" value="Unassembled WGS sequence"/>
</dbReference>
<dbReference type="PROSITE" id="PS51125">
    <property type="entry name" value="NHL"/>
    <property type="match status" value="1"/>
</dbReference>
<protein>
    <submittedName>
        <fullName evidence="6">Uncharacterized protein</fullName>
    </submittedName>
</protein>
<dbReference type="Pfam" id="PF01436">
    <property type="entry name" value="NHL"/>
    <property type="match status" value="2"/>
</dbReference>
<dbReference type="PANTHER" id="PTHR24104:SF25">
    <property type="entry name" value="PROTEIN LIN-41"/>
    <property type="match status" value="1"/>
</dbReference>
<feature type="region of interest" description="Disordered" evidence="3">
    <location>
        <begin position="353"/>
        <end position="372"/>
    </location>
</feature>
<dbReference type="Gene3D" id="2.40.10.500">
    <property type="match status" value="1"/>
</dbReference>
<keyword evidence="4" id="KW-0812">Transmembrane</keyword>
<keyword evidence="1" id="KW-0677">Repeat</keyword>
<evidence type="ECO:0000256" key="1">
    <source>
        <dbReference type="ARBA" id="ARBA00022737"/>
    </source>
</evidence>
<dbReference type="EMBL" id="CAJNOE010000081">
    <property type="protein sequence ID" value="CAF0878391.1"/>
    <property type="molecule type" value="Genomic_DNA"/>
</dbReference>
<evidence type="ECO:0000256" key="3">
    <source>
        <dbReference type="SAM" id="MobiDB-lite"/>
    </source>
</evidence>
<feature type="repeat" description="NHL" evidence="2">
    <location>
        <begin position="356"/>
        <end position="394"/>
    </location>
</feature>
<dbReference type="CDD" id="cd05819">
    <property type="entry name" value="NHL"/>
    <property type="match status" value="1"/>
</dbReference>
<dbReference type="EMBL" id="CAJOBB010001240">
    <property type="protein sequence ID" value="CAF3829457.1"/>
    <property type="molecule type" value="Genomic_DNA"/>
</dbReference>
<gene>
    <name evidence="5" type="ORF">IZO911_LOCUS11050</name>
    <name evidence="6" type="ORF">KXQ929_LOCUS18760</name>
</gene>
<evidence type="ECO:0000313" key="7">
    <source>
        <dbReference type="Proteomes" id="UP000663868"/>
    </source>
</evidence>
<dbReference type="Proteomes" id="UP000663868">
    <property type="component" value="Unassembled WGS sequence"/>
</dbReference>
<proteinExistence type="predicted"/>
<organism evidence="6 7">
    <name type="scientific">Adineta steineri</name>
    <dbReference type="NCBI Taxonomy" id="433720"/>
    <lineage>
        <taxon>Eukaryota</taxon>
        <taxon>Metazoa</taxon>
        <taxon>Spiralia</taxon>
        <taxon>Gnathifera</taxon>
        <taxon>Rotifera</taxon>
        <taxon>Eurotatoria</taxon>
        <taxon>Bdelloidea</taxon>
        <taxon>Adinetida</taxon>
        <taxon>Adinetidae</taxon>
        <taxon>Adineta</taxon>
    </lineage>
</organism>
<name>A0A819DQU4_9BILA</name>
<sequence length="396" mass="44625">MNNRVEPDESVEVNRNPTRFRRLYEHFQKRKLIWIIFFIILIVVIIIISTITATMNKTKTEKTSSTTSELLTTTTTTELLTTTTTNEQLLPSVMIDNNTKWKQNAFTIAGGNGQGSESNQLDQPSGIYIDNDDQSIYIADTYNHRIVRWEFGADNGEIVAGGNGRGGEINQFSYPIDVILDKDKKYLIICDYGNGRVVRWSRHDTHNQQILIHNSLCQGLAMDNNGDLYFSDEGRDSVRRFQQGDEKSTVVAGGKGNGNQFNQLNVPLFIFVDKYHSVYVADSMNNRVMKWVENATEGILVAPEQVFDENPSSMPEPMSVVVDHMGNAYVSTGENHHIVRWVPDAIKGVPVVGEKESGRGPTQLGNPEDLSFDRQGNLYVADTGNHRIQKFDIDRD</sequence>
<feature type="transmembrane region" description="Helical" evidence="4">
    <location>
        <begin position="32"/>
        <end position="55"/>
    </location>
</feature>
<dbReference type="InterPro" id="IPR011042">
    <property type="entry name" value="6-blade_b-propeller_TolB-like"/>
</dbReference>
<evidence type="ECO:0000256" key="4">
    <source>
        <dbReference type="SAM" id="Phobius"/>
    </source>
</evidence>
<dbReference type="GO" id="GO:0008270">
    <property type="term" value="F:zinc ion binding"/>
    <property type="evidence" value="ECO:0007669"/>
    <property type="project" value="UniProtKB-KW"/>
</dbReference>
<reference evidence="6" key="1">
    <citation type="submission" date="2021-02" db="EMBL/GenBank/DDBJ databases">
        <authorList>
            <person name="Nowell W R."/>
        </authorList>
    </citation>
    <scope>NUCLEOTIDE SEQUENCE</scope>
</reference>
<dbReference type="InterPro" id="IPR001258">
    <property type="entry name" value="NHL_repeat"/>
</dbReference>
<accession>A0A819DQU4</accession>
<dbReference type="InterPro" id="IPR050952">
    <property type="entry name" value="TRIM-NHL_E3_ligases"/>
</dbReference>
<evidence type="ECO:0000256" key="2">
    <source>
        <dbReference type="PROSITE-ProRule" id="PRU00504"/>
    </source>
</evidence>
<evidence type="ECO:0000313" key="6">
    <source>
        <dbReference type="EMBL" id="CAF3829457.1"/>
    </source>
</evidence>
<keyword evidence="4" id="KW-0472">Membrane</keyword>
<keyword evidence="4" id="KW-1133">Transmembrane helix</keyword>
<dbReference type="Gene3D" id="2.120.10.30">
    <property type="entry name" value="TolB, C-terminal domain"/>
    <property type="match status" value="2"/>
</dbReference>
<dbReference type="PANTHER" id="PTHR24104">
    <property type="entry name" value="E3 UBIQUITIN-PROTEIN LIGASE NHLRC1-RELATED"/>
    <property type="match status" value="1"/>
</dbReference>
<evidence type="ECO:0000313" key="5">
    <source>
        <dbReference type="EMBL" id="CAF0878391.1"/>
    </source>
</evidence>
<dbReference type="AlphaFoldDB" id="A0A819DQU4"/>
<comment type="caution">
    <text evidence="6">The sequence shown here is derived from an EMBL/GenBank/DDBJ whole genome shotgun (WGS) entry which is preliminary data.</text>
</comment>
<dbReference type="SUPFAM" id="SSF101898">
    <property type="entry name" value="NHL repeat"/>
    <property type="match status" value="1"/>
</dbReference>